<reference evidence="1 2" key="1">
    <citation type="submission" date="2017-12" db="EMBL/GenBank/DDBJ databases">
        <title>Hemimetabolous genomes reveal molecular basis of termite eusociality.</title>
        <authorList>
            <person name="Harrison M.C."/>
            <person name="Jongepier E."/>
            <person name="Robertson H.M."/>
            <person name="Arning N."/>
            <person name="Bitard-Feildel T."/>
            <person name="Chao H."/>
            <person name="Childers C.P."/>
            <person name="Dinh H."/>
            <person name="Doddapaneni H."/>
            <person name="Dugan S."/>
            <person name="Gowin J."/>
            <person name="Greiner C."/>
            <person name="Han Y."/>
            <person name="Hu H."/>
            <person name="Hughes D.S.T."/>
            <person name="Huylmans A.-K."/>
            <person name="Kemena C."/>
            <person name="Kremer L.P.M."/>
            <person name="Lee S.L."/>
            <person name="Lopez-Ezquerra A."/>
            <person name="Mallet L."/>
            <person name="Monroy-Kuhn J.M."/>
            <person name="Moser A."/>
            <person name="Murali S.C."/>
            <person name="Muzny D.M."/>
            <person name="Otani S."/>
            <person name="Piulachs M.-D."/>
            <person name="Poelchau M."/>
            <person name="Qu J."/>
            <person name="Schaub F."/>
            <person name="Wada-Katsumata A."/>
            <person name="Worley K.C."/>
            <person name="Xie Q."/>
            <person name="Ylla G."/>
            <person name="Poulsen M."/>
            <person name="Gibbs R.A."/>
            <person name="Schal C."/>
            <person name="Richards S."/>
            <person name="Belles X."/>
            <person name="Korb J."/>
            <person name="Bornberg-Bauer E."/>
        </authorList>
    </citation>
    <scope>NUCLEOTIDE SEQUENCE [LARGE SCALE GENOMIC DNA]</scope>
    <source>
        <tissue evidence="1">Whole body</tissue>
    </source>
</reference>
<dbReference type="EMBL" id="NEVH01008206">
    <property type="protein sequence ID" value="PNF34680.1"/>
    <property type="molecule type" value="Genomic_DNA"/>
</dbReference>
<gene>
    <name evidence="1" type="ORF">B7P43_G05461</name>
</gene>
<name>A0A2J7R1H1_9NEOP</name>
<sequence length="154" mass="16669">MVLDMVNGCADAVVGITMNHIVEVEILKPVKMVHDLPYVAAQLLSVFQQQNVLCTLFLCLMAKRIRTHYVQDPLLVVSTISVLHAAVYNSGKMSIRDLRLAARAAASALETVRRGSHSSHNALGEHNSDANTMVMLLAAANQALAAILVKLGLR</sequence>
<dbReference type="Proteomes" id="UP000235965">
    <property type="component" value="Unassembled WGS sequence"/>
</dbReference>
<accession>A0A2J7R1H1</accession>
<dbReference type="InParanoid" id="A0A2J7R1H1"/>
<evidence type="ECO:0000313" key="2">
    <source>
        <dbReference type="Proteomes" id="UP000235965"/>
    </source>
</evidence>
<evidence type="ECO:0000313" key="1">
    <source>
        <dbReference type="EMBL" id="PNF34680.1"/>
    </source>
</evidence>
<organism evidence="1 2">
    <name type="scientific">Cryptotermes secundus</name>
    <dbReference type="NCBI Taxonomy" id="105785"/>
    <lineage>
        <taxon>Eukaryota</taxon>
        <taxon>Metazoa</taxon>
        <taxon>Ecdysozoa</taxon>
        <taxon>Arthropoda</taxon>
        <taxon>Hexapoda</taxon>
        <taxon>Insecta</taxon>
        <taxon>Pterygota</taxon>
        <taxon>Neoptera</taxon>
        <taxon>Polyneoptera</taxon>
        <taxon>Dictyoptera</taxon>
        <taxon>Blattodea</taxon>
        <taxon>Blattoidea</taxon>
        <taxon>Termitoidae</taxon>
        <taxon>Kalotermitidae</taxon>
        <taxon>Cryptotermitinae</taxon>
        <taxon>Cryptotermes</taxon>
    </lineage>
</organism>
<keyword evidence="2" id="KW-1185">Reference proteome</keyword>
<protein>
    <submittedName>
        <fullName evidence="1">Uncharacterized protein</fullName>
    </submittedName>
</protein>
<comment type="caution">
    <text evidence="1">The sequence shown here is derived from an EMBL/GenBank/DDBJ whole genome shotgun (WGS) entry which is preliminary data.</text>
</comment>
<dbReference type="AlphaFoldDB" id="A0A2J7R1H1"/>
<proteinExistence type="predicted"/>
<dbReference type="OrthoDB" id="10062843at2759"/>